<dbReference type="EMBL" id="FOAF01000001">
    <property type="protein sequence ID" value="SEK73392.1"/>
    <property type="molecule type" value="Genomic_DNA"/>
</dbReference>
<gene>
    <name evidence="1" type="ORF">SAMN05661044_01001</name>
</gene>
<evidence type="ECO:0000313" key="2">
    <source>
        <dbReference type="Proteomes" id="UP000199421"/>
    </source>
</evidence>
<name>A0A1H7JFZ2_OLID1</name>
<reference evidence="2" key="1">
    <citation type="submission" date="2016-10" db="EMBL/GenBank/DDBJ databases">
        <authorList>
            <person name="Varghese N."/>
            <person name="Submissions S."/>
        </authorList>
    </citation>
    <scope>NUCLEOTIDE SEQUENCE [LARGE SCALE GENOMIC DNA]</scope>
    <source>
        <strain evidence="2">DSM 18733</strain>
    </source>
</reference>
<keyword evidence="2" id="KW-1185">Reference proteome</keyword>
<organism evidence="1 2">
    <name type="scientific">Olivibacter domesticus</name>
    <name type="common">Pseudosphingobacterium domesticum</name>
    <dbReference type="NCBI Taxonomy" id="407022"/>
    <lineage>
        <taxon>Bacteria</taxon>
        <taxon>Pseudomonadati</taxon>
        <taxon>Bacteroidota</taxon>
        <taxon>Sphingobacteriia</taxon>
        <taxon>Sphingobacteriales</taxon>
        <taxon>Sphingobacteriaceae</taxon>
        <taxon>Olivibacter</taxon>
    </lineage>
</organism>
<evidence type="ECO:0008006" key="3">
    <source>
        <dbReference type="Google" id="ProtNLM"/>
    </source>
</evidence>
<dbReference type="RefSeq" id="WP_093319331.1">
    <property type="nucleotide sequence ID" value="NZ_FOAF01000001.1"/>
</dbReference>
<proteinExistence type="predicted"/>
<accession>A0A1H7JFZ2</accession>
<dbReference type="OrthoDB" id="799437at2"/>
<dbReference type="AlphaFoldDB" id="A0A1H7JFZ2"/>
<dbReference type="Proteomes" id="UP000199421">
    <property type="component" value="Unassembled WGS sequence"/>
</dbReference>
<sequence>MLSQNAISLLRVLRRWSVGSIDKFSQEMSLPVESIERGVAELLTNQYILAEDINEHCNYQNRMLEISENGIAYLESVDGPIETFPKKNE</sequence>
<protein>
    <recommendedName>
        <fullName evidence="3">Winged helix-turn-helix domain</fullName>
    </recommendedName>
</protein>
<evidence type="ECO:0000313" key="1">
    <source>
        <dbReference type="EMBL" id="SEK73392.1"/>
    </source>
</evidence>